<evidence type="ECO:0000256" key="3">
    <source>
        <dbReference type="ARBA" id="ARBA00020796"/>
    </source>
</evidence>
<keyword evidence="13" id="KW-1185">Reference proteome</keyword>
<dbReference type="STRING" id="4846.A0A367KAN1"/>
<keyword evidence="9" id="KW-0811">Translocation</keyword>
<evidence type="ECO:0000256" key="2">
    <source>
        <dbReference type="ARBA" id="ARBA00006355"/>
    </source>
</evidence>
<dbReference type="AlphaFoldDB" id="A0A367KAN1"/>
<name>A0A367KAN1_RHIST</name>
<proteinExistence type="inferred from homology"/>
<evidence type="ECO:0000256" key="10">
    <source>
        <dbReference type="ARBA" id="ARBA00023128"/>
    </source>
</evidence>
<dbReference type="GO" id="GO:0005743">
    <property type="term" value="C:mitochondrial inner membrane"/>
    <property type="evidence" value="ECO:0007669"/>
    <property type="project" value="UniProtKB-SubCell"/>
</dbReference>
<keyword evidence="10" id="KW-0496">Mitochondrion</keyword>
<dbReference type="GO" id="GO:0015031">
    <property type="term" value="P:protein transport"/>
    <property type="evidence" value="ECO:0007669"/>
    <property type="project" value="UniProtKB-KW"/>
</dbReference>
<evidence type="ECO:0000256" key="7">
    <source>
        <dbReference type="ARBA" id="ARBA00022927"/>
    </source>
</evidence>
<protein>
    <recommendedName>
        <fullName evidence="3">Mitochondrial import inner membrane translocase subunit TIM54</fullName>
    </recommendedName>
</protein>
<keyword evidence="8" id="KW-1133">Transmembrane helix</keyword>
<keyword evidence="6" id="KW-0999">Mitochondrion inner membrane</keyword>
<comment type="caution">
    <text evidence="12">The sequence shown here is derived from an EMBL/GenBank/DDBJ whole genome shotgun (WGS) entry which is preliminary data.</text>
</comment>
<dbReference type="OrthoDB" id="5598305at2759"/>
<dbReference type="EMBL" id="PJQM01001978">
    <property type="protein sequence ID" value="RCH99169.1"/>
    <property type="molecule type" value="Genomic_DNA"/>
</dbReference>
<gene>
    <name evidence="12" type="primary">TIM54_1</name>
    <name evidence="12" type="ORF">CU098_004862</name>
</gene>
<sequence length="346" mass="38722">MSLPFGLKAPSRGTLIFSGIAGALSGTIYTSNKNATESRKNLTQRVQHLADRPCGVHEMPRKVLVYISAPPGDGLEKSRNWFREYIKPILVAGAVDYEVKEAAEPGQIESSVIEELVKQRRAGELIENEDPIQPKVTNPFINMGGANKLSSSKSEIDGILAVGRNAYKEVLSGLSKGCEASLVEKPEKAEETKFEEKIQELPEQKDDVSEPVVMESVVELVEDFPIEQQTEQVVQTEQSVFSMPPKFSPVMYVPHTNIIGWSNIPYRLYMWYADYKRIEDVGEYVVAAVLNQTRPIEPKDADKGQSEKAYWIGDEKVEKLKESDTPIVIDERIIDKLSTYTSDQLP</sequence>
<keyword evidence="7" id="KW-0653">Protein transport</keyword>
<evidence type="ECO:0000256" key="1">
    <source>
        <dbReference type="ARBA" id="ARBA00004434"/>
    </source>
</evidence>
<dbReference type="InterPro" id="IPR021056">
    <property type="entry name" value="Mt_import_IM_translocase_Tim54"/>
</dbReference>
<dbReference type="Pfam" id="PF11711">
    <property type="entry name" value="Tim54"/>
    <property type="match status" value="1"/>
</dbReference>
<comment type="similarity">
    <text evidence="2">Belongs to the TIM54 family.</text>
</comment>
<evidence type="ECO:0000313" key="13">
    <source>
        <dbReference type="Proteomes" id="UP000253551"/>
    </source>
</evidence>
<evidence type="ECO:0000313" key="12">
    <source>
        <dbReference type="EMBL" id="RCH99169.1"/>
    </source>
</evidence>
<keyword evidence="11" id="KW-0472">Membrane</keyword>
<keyword evidence="5" id="KW-0812">Transmembrane</keyword>
<evidence type="ECO:0000256" key="11">
    <source>
        <dbReference type="ARBA" id="ARBA00023136"/>
    </source>
</evidence>
<evidence type="ECO:0000256" key="6">
    <source>
        <dbReference type="ARBA" id="ARBA00022792"/>
    </source>
</evidence>
<evidence type="ECO:0000256" key="8">
    <source>
        <dbReference type="ARBA" id="ARBA00022989"/>
    </source>
</evidence>
<comment type="subcellular location">
    <subcellularLocation>
        <location evidence="1">Mitochondrion inner membrane</location>
        <topology evidence="1">Single-pass membrane protein</topology>
    </subcellularLocation>
</comment>
<accession>A0A367KAN1</accession>
<organism evidence="12 13">
    <name type="scientific">Rhizopus stolonifer</name>
    <name type="common">Rhizopus nigricans</name>
    <dbReference type="NCBI Taxonomy" id="4846"/>
    <lineage>
        <taxon>Eukaryota</taxon>
        <taxon>Fungi</taxon>
        <taxon>Fungi incertae sedis</taxon>
        <taxon>Mucoromycota</taxon>
        <taxon>Mucoromycotina</taxon>
        <taxon>Mucoromycetes</taxon>
        <taxon>Mucorales</taxon>
        <taxon>Mucorineae</taxon>
        <taxon>Rhizopodaceae</taxon>
        <taxon>Rhizopus</taxon>
    </lineage>
</organism>
<dbReference type="Proteomes" id="UP000253551">
    <property type="component" value="Unassembled WGS sequence"/>
</dbReference>
<evidence type="ECO:0000256" key="4">
    <source>
        <dbReference type="ARBA" id="ARBA00022448"/>
    </source>
</evidence>
<reference evidence="12 13" key="1">
    <citation type="journal article" date="2018" name="G3 (Bethesda)">
        <title>Phylogenetic and Phylogenomic Definition of Rhizopus Species.</title>
        <authorList>
            <person name="Gryganskyi A.P."/>
            <person name="Golan J."/>
            <person name="Dolatabadi S."/>
            <person name="Mondo S."/>
            <person name="Robb S."/>
            <person name="Idnurm A."/>
            <person name="Muszewska A."/>
            <person name="Steczkiewicz K."/>
            <person name="Masonjones S."/>
            <person name="Liao H.L."/>
            <person name="Gajdeczka M.T."/>
            <person name="Anike F."/>
            <person name="Vuek A."/>
            <person name="Anishchenko I.M."/>
            <person name="Voigt K."/>
            <person name="de Hoog G.S."/>
            <person name="Smith M.E."/>
            <person name="Heitman J."/>
            <person name="Vilgalys R."/>
            <person name="Stajich J.E."/>
        </authorList>
    </citation>
    <scope>NUCLEOTIDE SEQUENCE [LARGE SCALE GENOMIC DNA]</scope>
    <source>
        <strain evidence="12 13">LSU 92-RS-03</strain>
    </source>
</reference>
<evidence type="ECO:0000256" key="5">
    <source>
        <dbReference type="ARBA" id="ARBA00022692"/>
    </source>
</evidence>
<keyword evidence="4" id="KW-0813">Transport</keyword>
<evidence type="ECO:0000256" key="9">
    <source>
        <dbReference type="ARBA" id="ARBA00023010"/>
    </source>
</evidence>